<dbReference type="RefSeq" id="XP_013382864.1">
    <property type="nucleotide sequence ID" value="XM_013527410.1"/>
</dbReference>
<organism evidence="8 9">
    <name type="scientific">Lingula anatina</name>
    <name type="common">Brachiopod</name>
    <name type="synonym">Lingula unguis</name>
    <dbReference type="NCBI Taxonomy" id="7574"/>
    <lineage>
        <taxon>Eukaryota</taxon>
        <taxon>Metazoa</taxon>
        <taxon>Spiralia</taxon>
        <taxon>Lophotrochozoa</taxon>
        <taxon>Brachiopoda</taxon>
        <taxon>Linguliformea</taxon>
        <taxon>Lingulata</taxon>
        <taxon>Lingulida</taxon>
        <taxon>Linguloidea</taxon>
        <taxon>Lingulidae</taxon>
        <taxon>Lingula</taxon>
    </lineage>
</organism>
<dbReference type="InterPro" id="IPR039344">
    <property type="entry name" value="MBLAC1"/>
</dbReference>
<reference evidence="9" key="1">
    <citation type="submission" date="2025-08" db="UniProtKB">
        <authorList>
            <consortium name="RefSeq"/>
        </authorList>
    </citation>
    <scope>IDENTIFICATION</scope>
    <source>
        <tissue evidence="9">Gonads</tissue>
    </source>
</reference>
<comment type="function">
    <text evidence="6">Endoribonuclease that catalyzes the hydrolysis of histone-coding pre-mRNA 3'-end. Involved in histone pre-mRNA processing during the S-phase of the cell cycle, which is required for entering/progressing through S-phase. Cleaves histone pre-mRNA at a major and a minor cleavage site after the 5'-ACCCA-3' and the 5'-ACCCACA-3' sequence, respectively, and located downstream of the stem-loop. May require the presence of the HDE element located at the histone pre-RNA 3'-end to avoid non-specific cleavage.</text>
</comment>
<comment type="catalytic activity">
    <reaction evidence="5">
        <text>a ribonucleotidyl-ribonucleotide-RNA + H2O = a 3'-end ribonucleotide-RNA + a 5'-end 5'-phospho-ribonucleoside-RNA + H(+)</text>
        <dbReference type="Rhea" id="RHEA:68096"/>
        <dbReference type="Rhea" id="RHEA-COMP:15179"/>
        <dbReference type="Rhea" id="RHEA-COMP:17355"/>
        <dbReference type="Rhea" id="RHEA-COMP:17428"/>
        <dbReference type="ChEBI" id="CHEBI:15377"/>
        <dbReference type="ChEBI" id="CHEBI:15378"/>
        <dbReference type="ChEBI" id="CHEBI:74896"/>
        <dbReference type="ChEBI" id="CHEBI:138282"/>
        <dbReference type="ChEBI" id="CHEBI:173118"/>
    </reaction>
    <physiologicalReaction direction="left-to-right" evidence="5">
        <dbReference type="Rhea" id="RHEA:68097"/>
    </physiologicalReaction>
</comment>
<dbReference type="PANTHER" id="PTHR23200">
    <property type="entry name" value="METALLO-BETA-LACTAMASE DOMAIN-CONTAINING PROTEIN 1"/>
    <property type="match status" value="1"/>
</dbReference>
<evidence type="ECO:0000256" key="3">
    <source>
        <dbReference type="ARBA" id="ARBA00014856"/>
    </source>
</evidence>
<keyword evidence="8" id="KW-1185">Reference proteome</keyword>
<dbReference type="KEGG" id="lak:106153470"/>
<proteinExistence type="predicted"/>
<evidence type="ECO:0000313" key="9">
    <source>
        <dbReference type="RefSeq" id="XP_013382864.1"/>
    </source>
</evidence>
<dbReference type="OMA" id="RHVVCTH"/>
<dbReference type="Pfam" id="PF00753">
    <property type="entry name" value="Lactamase_B"/>
    <property type="match status" value="1"/>
</dbReference>
<comment type="subcellular location">
    <subcellularLocation>
        <location evidence="1">Cytoplasm</location>
        <location evidence="1">Cytosol</location>
    </subcellularLocation>
</comment>
<dbReference type="GeneID" id="106153470"/>
<evidence type="ECO:0000256" key="4">
    <source>
        <dbReference type="ARBA" id="ARBA00032988"/>
    </source>
</evidence>
<dbReference type="CDD" id="cd07711">
    <property type="entry name" value="MBLAC1-like_MBL-fold"/>
    <property type="match status" value="1"/>
</dbReference>
<dbReference type="GO" id="GO:0005829">
    <property type="term" value="C:cytosol"/>
    <property type="evidence" value="ECO:0007669"/>
    <property type="project" value="UniProtKB-SubCell"/>
</dbReference>
<dbReference type="InterPro" id="IPR036866">
    <property type="entry name" value="RibonucZ/Hydroxyglut_hydro"/>
</dbReference>
<evidence type="ECO:0000313" key="8">
    <source>
        <dbReference type="Proteomes" id="UP000085678"/>
    </source>
</evidence>
<evidence type="ECO:0000256" key="6">
    <source>
        <dbReference type="ARBA" id="ARBA00045869"/>
    </source>
</evidence>
<dbReference type="PANTHER" id="PTHR23200:SF48">
    <property type="entry name" value="METALLO-BETA-LACTAMASE DOMAIN-CONTAINING PROTEIN 1"/>
    <property type="match status" value="1"/>
</dbReference>
<evidence type="ECO:0000256" key="2">
    <source>
        <dbReference type="ARBA" id="ARBA00011738"/>
    </source>
</evidence>
<dbReference type="SMART" id="SM00849">
    <property type="entry name" value="Lactamase_B"/>
    <property type="match status" value="1"/>
</dbReference>
<dbReference type="Proteomes" id="UP000085678">
    <property type="component" value="Unplaced"/>
</dbReference>
<dbReference type="FunCoup" id="A0A1S3HCJ1">
    <property type="interactions" value="20"/>
</dbReference>
<name>A0A1S3HCJ1_LINAN</name>
<gene>
    <name evidence="9" type="primary">LOC106153470</name>
</gene>
<accession>A0A1S3HCJ1</accession>
<evidence type="ECO:0000256" key="1">
    <source>
        <dbReference type="ARBA" id="ARBA00004514"/>
    </source>
</evidence>
<comment type="subunit">
    <text evidence="2">Homodimer.</text>
</comment>
<feature type="domain" description="Metallo-beta-lactamase" evidence="7">
    <location>
        <begin position="30"/>
        <end position="195"/>
    </location>
</feature>
<protein>
    <recommendedName>
        <fullName evidence="3">Metallo-beta-lactamase domain-containing protein 1</fullName>
    </recommendedName>
    <alternativeName>
        <fullName evidence="4">Endoribonuclease MBLAC1</fullName>
    </alternativeName>
</protein>
<evidence type="ECO:0000259" key="7">
    <source>
        <dbReference type="SMART" id="SM00849"/>
    </source>
</evidence>
<evidence type="ECO:0000256" key="5">
    <source>
        <dbReference type="ARBA" id="ARBA00044690"/>
    </source>
</evidence>
<dbReference type="InParanoid" id="A0A1S3HCJ1"/>
<dbReference type="SUPFAM" id="SSF56281">
    <property type="entry name" value="Metallo-hydrolase/oxidoreductase"/>
    <property type="match status" value="1"/>
</dbReference>
<dbReference type="Gene3D" id="3.60.15.10">
    <property type="entry name" value="Ribonuclease Z/Hydroxyacylglutathione hydrolase-like"/>
    <property type="match status" value="1"/>
</dbReference>
<dbReference type="OrthoDB" id="10250730at2759"/>
<sequence>MEGMPPKYRVIVLKDGYSYQDNTTGLYKADCSITLVKGPHNVIVDPGNAWDKEFVLNALQQHCLTPSDINYLVATHGHGDHVGNLNLFTKATHIIGTEINKEDAYTFHHFKRGIPYEIDDNHLEVISTPGHTGIDVSLVVRGTDQGTVVIAGDLFERAEDLDNPVLWQEGSENPRLQEQSRIDVLEIADYIVPGHGPMFKVPEDYKHGIQVVMNPQSDDDAA</sequence>
<dbReference type="InterPro" id="IPR001279">
    <property type="entry name" value="Metallo-B-lactamas"/>
</dbReference>
<dbReference type="AlphaFoldDB" id="A0A1S3HCJ1"/>